<protein>
    <submittedName>
        <fullName evidence="1">Uncharacterized protein</fullName>
    </submittedName>
</protein>
<dbReference type="EMBL" id="CM045769">
    <property type="protein sequence ID" value="KAI7995410.1"/>
    <property type="molecule type" value="Genomic_DNA"/>
</dbReference>
<evidence type="ECO:0000313" key="1">
    <source>
        <dbReference type="EMBL" id="KAI7995410.1"/>
    </source>
</evidence>
<gene>
    <name evidence="1" type="ORF">LOK49_LG11G00868</name>
</gene>
<evidence type="ECO:0000313" key="2">
    <source>
        <dbReference type="Proteomes" id="UP001060215"/>
    </source>
</evidence>
<reference evidence="1 2" key="1">
    <citation type="journal article" date="2022" name="Plant J.">
        <title>Chromosome-level genome of Camellia lanceoleosa provides a valuable resource for understanding genome evolution and self-incompatibility.</title>
        <authorList>
            <person name="Gong W."/>
            <person name="Xiao S."/>
            <person name="Wang L."/>
            <person name="Liao Z."/>
            <person name="Chang Y."/>
            <person name="Mo W."/>
            <person name="Hu G."/>
            <person name="Li W."/>
            <person name="Zhao G."/>
            <person name="Zhu H."/>
            <person name="Hu X."/>
            <person name="Ji K."/>
            <person name="Xiang X."/>
            <person name="Song Q."/>
            <person name="Yuan D."/>
            <person name="Jin S."/>
            <person name="Zhang L."/>
        </authorList>
    </citation>
    <scope>NUCLEOTIDE SEQUENCE [LARGE SCALE GENOMIC DNA]</scope>
    <source>
        <strain evidence="1">SQ_2022a</strain>
    </source>
</reference>
<sequence length="174" mass="20243">MTHHYHQTILLMLERLLKLPENRSLLLQMQCESGHLYMHAMFWNPQKSWSAHIKEILRMVCLHVFRSRPDSEIGLGEKLIIVFMQHVRTINDDGRSISRDLDGFPVTCSGSYEDNMVVLKQESQFAKANDCSFSRFSLQIEQGILVLSRWLIFNRFKFTASKGVKLGPAFLLTR</sequence>
<proteinExistence type="predicted"/>
<organism evidence="1 2">
    <name type="scientific">Camellia lanceoleosa</name>
    <dbReference type="NCBI Taxonomy" id="1840588"/>
    <lineage>
        <taxon>Eukaryota</taxon>
        <taxon>Viridiplantae</taxon>
        <taxon>Streptophyta</taxon>
        <taxon>Embryophyta</taxon>
        <taxon>Tracheophyta</taxon>
        <taxon>Spermatophyta</taxon>
        <taxon>Magnoliopsida</taxon>
        <taxon>eudicotyledons</taxon>
        <taxon>Gunneridae</taxon>
        <taxon>Pentapetalae</taxon>
        <taxon>asterids</taxon>
        <taxon>Ericales</taxon>
        <taxon>Theaceae</taxon>
        <taxon>Camellia</taxon>
    </lineage>
</organism>
<dbReference type="Proteomes" id="UP001060215">
    <property type="component" value="Chromosome 12"/>
</dbReference>
<name>A0ACC0G4Y2_9ERIC</name>
<comment type="caution">
    <text evidence="1">The sequence shown here is derived from an EMBL/GenBank/DDBJ whole genome shotgun (WGS) entry which is preliminary data.</text>
</comment>
<keyword evidence="2" id="KW-1185">Reference proteome</keyword>
<accession>A0ACC0G4Y2</accession>